<keyword evidence="3" id="KW-1185">Reference proteome</keyword>
<feature type="region of interest" description="Disordered" evidence="1">
    <location>
        <begin position="276"/>
        <end position="308"/>
    </location>
</feature>
<gene>
    <name evidence="2" type="ORF">JQN83_14290</name>
</gene>
<reference evidence="2 3" key="1">
    <citation type="submission" date="2021-03" db="EMBL/GenBank/DDBJ databases">
        <authorList>
            <person name="Lee D.-H."/>
        </authorList>
    </citation>
    <scope>NUCLEOTIDE SEQUENCE [LARGE SCALE GENOMIC DNA]</scope>
    <source>
        <strain evidence="2 3">MMS20-R2-23</strain>
    </source>
</reference>
<name>A0ABS3V8N3_9ACTN</name>
<protein>
    <submittedName>
        <fullName evidence="2">Uncharacterized protein</fullName>
    </submittedName>
</protein>
<organism evidence="2 3">
    <name type="scientific">Micromonospora antibiotica</name>
    <dbReference type="NCBI Taxonomy" id="2807623"/>
    <lineage>
        <taxon>Bacteria</taxon>
        <taxon>Bacillati</taxon>
        <taxon>Actinomycetota</taxon>
        <taxon>Actinomycetes</taxon>
        <taxon>Micromonosporales</taxon>
        <taxon>Micromonosporaceae</taxon>
        <taxon>Micromonospora</taxon>
    </lineage>
</organism>
<dbReference type="RefSeq" id="WP_208567619.1">
    <property type="nucleotide sequence ID" value="NZ_JAGFWR010000006.1"/>
</dbReference>
<sequence>MASIDFSYPNDRAIDQIGILDEFNRGEVDGYSQKHPDGWIQAVIDRVQADIASSNRQYDKVDWSDYTTEERAAWDWYTAEVTDTDSWKELVEDYKKNDVPAEDSIHWDRFDESDHLDIDGRFSPPDVRVHSGGGDNKDGDLKVSTEAIRYFANSIGELFDHPDGKGGSTMLKSADELAELEVLPGLFAVAEVMRRKIHGSGESTGLVGDTQGLLTKIHETLYTLRLSLLEMADSYELTEEGNARTGKDFEKRTKEFNTMTAEEFGNAMADPWGHIKDIGDYGNTSSSGTGGTGGSGDGGGKESGDKEK</sequence>
<proteinExistence type="predicted"/>
<dbReference type="Proteomes" id="UP000671399">
    <property type="component" value="Unassembled WGS sequence"/>
</dbReference>
<evidence type="ECO:0000313" key="3">
    <source>
        <dbReference type="Proteomes" id="UP000671399"/>
    </source>
</evidence>
<evidence type="ECO:0000256" key="1">
    <source>
        <dbReference type="SAM" id="MobiDB-lite"/>
    </source>
</evidence>
<feature type="compositionally biased region" description="Basic and acidic residues" evidence="1">
    <location>
        <begin position="299"/>
        <end position="308"/>
    </location>
</feature>
<feature type="compositionally biased region" description="Gly residues" evidence="1">
    <location>
        <begin position="288"/>
        <end position="298"/>
    </location>
</feature>
<accession>A0ABS3V8N3</accession>
<dbReference type="EMBL" id="JAGFWR010000006">
    <property type="protein sequence ID" value="MBO4161970.1"/>
    <property type="molecule type" value="Genomic_DNA"/>
</dbReference>
<evidence type="ECO:0000313" key="2">
    <source>
        <dbReference type="EMBL" id="MBO4161970.1"/>
    </source>
</evidence>
<comment type="caution">
    <text evidence="2">The sequence shown here is derived from an EMBL/GenBank/DDBJ whole genome shotgun (WGS) entry which is preliminary data.</text>
</comment>